<accession>A0A9P3G4H8</accession>
<evidence type="ECO:0000256" key="1">
    <source>
        <dbReference type="SAM" id="MobiDB-lite"/>
    </source>
</evidence>
<dbReference type="OrthoDB" id="3269398at2759"/>
<feature type="region of interest" description="Disordered" evidence="1">
    <location>
        <begin position="78"/>
        <end position="115"/>
    </location>
</feature>
<evidence type="ECO:0000313" key="2">
    <source>
        <dbReference type="EMBL" id="GJE87695.1"/>
    </source>
</evidence>
<name>A0A9P3G4H8_9APHY</name>
<dbReference type="Proteomes" id="UP000703269">
    <property type="component" value="Unassembled WGS sequence"/>
</dbReference>
<reference evidence="2 3" key="1">
    <citation type="submission" date="2021-08" db="EMBL/GenBank/DDBJ databases">
        <title>Draft Genome Sequence of Phanerochaete sordida strain YK-624.</title>
        <authorList>
            <person name="Mori T."/>
            <person name="Dohra H."/>
            <person name="Suzuki T."/>
            <person name="Kawagishi H."/>
            <person name="Hirai H."/>
        </authorList>
    </citation>
    <scope>NUCLEOTIDE SEQUENCE [LARGE SCALE GENOMIC DNA]</scope>
    <source>
        <strain evidence="2 3">YK-624</strain>
    </source>
</reference>
<organism evidence="2 3">
    <name type="scientific">Phanerochaete sordida</name>
    <dbReference type="NCBI Taxonomy" id="48140"/>
    <lineage>
        <taxon>Eukaryota</taxon>
        <taxon>Fungi</taxon>
        <taxon>Dikarya</taxon>
        <taxon>Basidiomycota</taxon>
        <taxon>Agaricomycotina</taxon>
        <taxon>Agaricomycetes</taxon>
        <taxon>Polyporales</taxon>
        <taxon>Phanerochaetaceae</taxon>
        <taxon>Phanerochaete</taxon>
    </lineage>
</organism>
<comment type="caution">
    <text evidence="2">The sequence shown here is derived from an EMBL/GenBank/DDBJ whole genome shotgun (WGS) entry which is preliminary data.</text>
</comment>
<feature type="compositionally biased region" description="Low complexity" evidence="1">
    <location>
        <begin position="81"/>
        <end position="106"/>
    </location>
</feature>
<keyword evidence="3" id="KW-1185">Reference proteome</keyword>
<gene>
    <name evidence="2" type="ORF">PsYK624_037780</name>
</gene>
<proteinExistence type="predicted"/>
<protein>
    <submittedName>
        <fullName evidence="2">Uncharacterized protein</fullName>
    </submittedName>
</protein>
<dbReference type="EMBL" id="BPQB01000007">
    <property type="protein sequence ID" value="GJE87695.1"/>
    <property type="molecule type" value="Genomic_DNA"/>
</dbReference>
<sequence length="516" mass="56186">MGTFGQRHQVLDARGAEDLTLCSQRFSVSTGRELSYITPTNSSQYLSPLAERGHYEHHQSTGASRFALSAYFSPKKKVSDTCSPPGSPRSSSSTSTWTTPSHSSDTLNLPETHSYRRSPSIGASLSTIVFAAGSAASPSVSAGIITEAQLPPVGSFGELNLTVPGLPPVLSWLQNVRLELWIDQEGFRLARPVFELSGYSTPPSADNTDLVHALTDGSAEFCPAETQSFVFHHGTLDPQPVLRKLTLVGDDTRDYISRQASLAIKANGVYSVSGVESFGSSLPNPTYSNSQQSPLKLHWRFEYRIEDGNGKTRAGEKRLRPLLFSCSPGLLHPTHGKKVRIIQVVKKGLTPKLTSEKVDLPPADIRIRVQTEPVGEILHIRHTPHDEDQPRVSHAALISRHRRVQSTSAQPLIPKEDPHGNRSGAKKTKTASLAADWSGLRPGAHLERQVASSDPPVASPAPGQCSIPGKTEYAWRLQRHILPPAQLSDMLDERPNPCDVGLIKPLRPPPCDSQQK</sequence>
<feature type="compositionally biased region" description="Pro residues" evidence="1">
    <location>
        <begin position="506"/>
        <end position="516"/>
    </location>
</feature>
<feature type="region of interest" description="Disordered" evidence="1">
    <location>
        <begin position="400"/>
        <end position="432"/>
    </location>
</feature>
<dbReference type="AlphaFoldDB" id="A0A9P3G4H8"/>
<evidence type="ECO:0000313" key="3">
    <source>
        <dbReference type="Proteomes" id="UP000703269"/>
    </source>
</evidence>
<feature type="region of interest" description="Disordered" evidence="1">
    <location>
        <begin position="486"/>
        <end position="516"/>
    </location>
</feature>